<dbReference type="InterPro" id="IPR036397">
    <property type="entry name" value="RNaseH_sf"/>
</dbReference>
<organism evidence="1 2">
    <name type="scientific">Mycobacterium syngnathidarum</name>
    <dbReference type="NCBI Taxonomy" id="1908205"/>
    <lineage>
        <taxon>Bacteria</taxon>
        <taxon>Bacillati</taxon>
        <taxon>Actinomycetota</taxon>
        <taxon>Actinomycetes</taxon>
        <taxon>Mycobacteriales</taxon>
        <taxon>Mycobacteriaceae</taxon>
        <taxon>Mycobacterium</taxon>
    </lineage>
</organism>
<name>A0A1S1K145_9MYCO</name>
<dbReference type="GO" id="GO:0003676">
    <property type="term" value="F:nucleic acid binding"/>
    <property type="evidence" value="ECO:0007669"/>
    <property type="project" value="InterPro"/>
</dbReference>
<keyword evidence="2" id="KW-1185">Reference proteome</keyword>
<protein>
    <recommendedName>
        <fullName evidence="3">Exonuclease</fullName>
    </recommendedName>
</protein>
<dbReference type="OrthoDB" id="9803925at2"/>
<gene>
    <name evidence="1" type="ORF">BKG61_17840</name>
</gene>
<dbReference type="STRING" id="1908205.BKG60_18890"/>
<dbReference type="Gene3D" id="3.30.420.10">
    <property type="entry name" value="Ribonuclease H-like superfamily/Ribonuclease H"/>
    <property type="match status" value="1"/>
</dbReference>
<sequence>MTRNPHLLPAGVGDLFIVDVEATDKTPMSGLMTEFAVVHVVTGASFYGHVYRAHPHPDTPALPVVELDAAGRPIIDAYWSTDGQDTADATHAREASEVAGALHRWIDGFGLARRTLVSDNNSFDAMWLNCFTDEQLRRVLFGHSSRRIGDFYAGSRGKWNDQSSWKGMRRTRHTHHPLDDAHGNAEALRTLLGIPEPRLAEASH</sequence>
<dbReference type="SUPFAM" id="SSF53098">
    <property type="entry name" value="Ribonuclease H-like"/>
    <property type="match status" value="1"/>
</dbReference>
<evidence type="ECO:0000313" key="1">
    <source>
        <dbReference type="EMBL" id="OHT97126.1"/>
    </source>
</evidence>
<dbReference type="Proteomes" id="UP000179636">
    <property type="component" value="Unassembled WGS sequence"/>
</dbReference>
<evidence type="ECO:0000313" key="2">
    <source>
        <dbReference type="Proteomes" id="UP000179636"/>
    </source>
</evidence>
<dbReference type="AlphaFoldDB" id="A0A1S1K145"/>
<dbReference type="InterPro" id="IPR012337">
    <property type="entry name" value="RNaseH-like_sf"/>
</dbReference>
<proteinExistence type="predicted"/>
<evidence type="ECO:0008006" key="3">
    <source>
        <dbReference type="Google" id="ProtNLM"/>
    </source>
</evidence>
<accession>A0A1S1K145</accession>
<reference evidence="1 2" key="1">
    <citation type="submission" date="2016-10" db="EMBL/GenBank/DDBJ databases">
        <title>Evaluation of Human, Animal and Environmental Mycobacterium chelonae Isolates by Core Genome Phylogenomic Analysis, Targeted Gene Comparison, and Anti-microbial Susceptibility Patterns: A Tale of Mistaken Identities.</title>
        <authorList>
            <person name="Fogelson S.B."/>
            <person name="Camus A.C."/>
            <person name="Lorenz W."/>
            <person name="Vasireddy R."/>
            <person name="Vasireddy S."/>
            <person name="Smith T."/>
            <person name="Brown-Elliott B.A."/>
            <person name="Wallace R.J.Jr."/>
            <person name="Hasan N.A."/>
            <person name="Reischl U."/>
            <person name="Sanchez S."/>
        </authorList>
    </citation>
    <scope>NUCLEOTIDE SEQUENCE [LARGE SCALE GENOMIC DNA]</scope>
    <source>
        <strain evidence="1 2">24999</strain>
    </source>
</reference>
<dbReference type="RefSeq" id="WP_019348416.1">
    <property type="nucleotide sequence ID" value="NZ_MLHV01000016.1"/>
</dbReference>
<comment type="caution">
    <text evidence="1">The sequence shown here is derived from an EMBL/GenBank/DDBJ whole genome shotgun (WGS) entry which is preliminary data.</text>
</comment>
<dbReference type="EMBL" id="MLHV01000016">
    <property type="protein sequence ID" value="OHT97126.1"/>
    <property type="molecule type" value="Genomic_DNA"/>
</dbReference>